<accession>A0ABR3TDP2</accession>
<organism evidence="1 2">
    <name type="scientific">Diplodia intermedia</name>
    <dbReference type="NCBI Taxonomy" id="856260"/>
    <lineage>
        <taxon>Eukaryota</taxon>
        <taxon>Fungi</taxon>
        <taxon>Dikarya</taxon>
        <taxon>Ascomycota</taxon>
        <taxon>Pezizomycotina</taxon>
        <taxon>Dothideomycetes</taxon>
        <taxon>Dothideomycetes incertae sedis</taxon>
        <taxon>Botryosphaeriales</taxon>
        <taxon>Botryosphaeriaceae</taxon>
        <taxon>Diplodia</taxon>
    </lineage>
</organism>
<reference evidence="1 2" key="1">
    <citation type="journal article" date="2023" name="Plant Dis.">
        <title>First Report of Diplodia intermedia Causing Canker and Dieback Diseases on Apple Trees in Canada.</title>
        <authorList>
            <person name="Ellouze W."/>
            <person name="Ilyukhin E."/>
            <person name="Sulman M."/>
            <person name="Ali S."/>
        </authorList>
    </citation>
    <scope>NUCLEOTIDE SEQUENCE [LARGE SCALE GENOMIC DNA]</scope>
    <source>
        <strain evidence="1 2">M45-28</strain>
    </source>
</reference>
<dbReference type="EMBL" id="JAKEKT020000087">
    <property type="protein sequence ID" value="KAL1637637.1"/>
    <property type="molecule type" value="Genomic_DNA"/>
</dbReference>
<name>A0ABR3TDP2_9PEZI</name>
<sequence>MGIAAGGKLVQDIYRDIYPGPHWQKDRTRLINVQIFDAATFEAATHIVPPPTPVTAKTYADAGHPFWVIEDNPENRVGPSEALSAIKSVSALDKEVGVVEDQGGDIDPSKPTKWFSAPMNLPGEETYKANVPVVMLEVRDGRASFKALERMRM</sequence>
<evidence type="ECO:0000313" key="1">
    <source>
        <dbReference type="EMBL" id="KAL1637637.1"/>
    </source>
</evidence>
<dbReference type="Proteomes" id="UP001521184">
    <property type="component" value="Unassembled WGS sequence"/>
</dbReference>
<keyword evidence="2" id="KW-1185">Reference proteome</keyword>
<evidence type="ECO:0000313" key="2">
    <source>
        <dbReference type="Proteomes" id="UP001521184"/>
    </source>
</evidence>
<proteinExistence type="predicted"/>
<protein>
    <submittedName>
        <fullName evidence="1">Uncharacterized protein</fullName>
    </submittedName>
</protein>
<comment type="caution">
    <text evidence="1">The sequence shown here is derived from an EMBL/GenBank/DDBJ whole genome shotgun (WGS) entry which is preliminary data.</text>
</comment>
<gene>
    <name evidence="1" type="ORF">SLS58_009240</name>
</gene>